<evidence type="ECO:0000256" key="1">
    <source>
        <dbReference type="SAM" id="Phobius"/>
    </source>
</evidence>
<protein>
    <recommendedName>
        <fullName evidence="4">Histidine kinase</fullName>
    </recommendedName>
</protein>
<gene>
    <name evidence="2" type="ORF">OS242_03280</name>
</gene>
<evidence type="ECO:0008006" key="4">
    <source>
        <dbReference type="Google" id="ProtNLM"/>
    </source>
</evidence>
<dbReference type="Proteomes" id="UP001208017">
    <property type="component" value="Unassembled WGS sequence"/>
</dbReference>
<dbReference type="RefSeq" id="WP_267150214.1">
    <property type="nucleotide sequence ID" value="NZ_JAPMLT010000001.1"/>
</dbReference>
<accession>A0ABT3X2N6</accession>
<keyword evidence="1" id="KW-1133">Transmembrane helix</keyword>
<keyword evidence="1" id="KW-0472">Membrane</keyword>
<organism evidence="2 3">
    <name type="scientific">Tumebacillus lacus</name>
    <dbReference type="NCBI Taxonomy" id="2995335"/>
    <lineage>
        <taxon>Bacteria</taxon>
        <taxon>Bacillati</taxon>
        <taxon>Bacillota</taxon>
        <taxon>Bacilli</taxon>
        <taxon>Bacillales</taxon>
        <taxon>Alicyclobacillaceae</taxon>
        <taxon>Tumebacillus</taxon>
    </lineage>
</organism>
<keyword evidence="1" id="KW-0812">Transmembrane</keyword>
<feature type="transmembrane region" description="Helical" evidence="1">
    <location>
        <begin position="53"/>
        <end position="70"/>
    </location>
</feature>
<name>A0ABT3X2N6_9BACL</name>
<sequence>MKKWMLAWAVFTAYLITNLSVSQTAEQPHLIATFGLGFFFFLIFGLRGLYGAAFAVSAIVLLALLVHLFRHPGFGLTPMTPVLIRLALDLVMILGGGGLAFWAQRLIKVAK</sequence>
<proteinExistence type="predicted"/>
<keyword evidence="3" id="KW-1185">Reference proteome</keyword>
<feature type="transmembrane region" description="Helical" evidence="1">
    <location>
        <begin position="82"/>
        <end position="103"/>
    </location>
</feature>
<evidence type="ECO:0000313" key="2">
    <source>
        <dbReference type="EMBL" id="MCX7568984.1"/>
    </source>
</evidence>
<comment type="caution">
    <text evidence="2">The sequence shown here is derived from an EMBL/GenBank/DDBJ whole genome shotgun (WGS) entry which is preliminary data.</text>
</comment>
<dbReference type="EMBL" id="JAPMLT010000001">
    <property type="protein sequence ID" value="MCX7568984.1"/>
    <property type="molecule type" value="Genomic_DNA"/>
</dbReference>
<evidence type="ECO:0000313" key="3">
    <source>
        <dbReference type="Proteomes" id="UP001208017"/>
    </source>
</evidence>
<reference evidence="2 3" key="1">
    <citation type="submission" date="2022-11" db="EMBL/GenBank/DDBJ databases">
        <title>Study of microbial diversity in lake waters.</title>
        <authorList>
            <person name="Zhang J."/>
        </authorList>
    </citation>
    <scope>NUCLEOTIDE SEQUENCE [LARGE SCALE GENOMIC DNA]</scope>
    <source>
        <strain evidence="2 3">DT12</strain>
    </source>
</reference>